<gene>
    <name evidence="1" type="ORF">Vadar_004469</name>
</gene>
<dbReference type="EMBL" id="CM037156">
    <property type="protein sequence ID" value="KAH7836697.1"/>
    <property type="molecule type" value="Genomic_DNA"/>
</dbReference>
<comment type="caution">
    <text evidence="1">The sequence shown here is derived from an EMBL/GenBank/DDBJ whole genome shotgun (WGS) entry which is preliminary data.</text>
</comment>
<evidence type="ECO:0000313" key="1">
    <source>
        <dbReference type="EMBL" id="KAH7836697.1"/>
    </source>
</evidence>
<proteinExistence type="predicted"/>
<keyword evidence="2" id="KW-1185">Reference proteome</keyword>
<organism evidence="1 2">
    <name type="scientific">Vaccinium darrowii</name>
    <dbReference type="NCBI Taxonomy" id="229202"/>
    <lineage>
        <taxon>Eukaryota</taxon>
        <taxon>Viridiplantae</taxon>
        <taxon>Streptophyta</taxon>
        <taxon>Embryophyta</taxon>
        <taxon>Tracheophyta</taxon>
        <taxon>Spermatophyta</taxon>
        <taxon>Magnoliopsida</taxon>
        <taxon>eudicotyledons</taxon>
        <taxon>Gunneridae</taxon>
        <taxon>Pentapetalae</taxon>
        <taxon>asterids</taxon>
        <taxon>Ericales</taxon>
        <taxon>Ericaceae</taxon>
        <taxon>Vaccinioideae</taxon>
        <taxon>Vaccinieae</taxon>
        <taxon>Vaccinium</taxon>
    </lineage>
</organism>
<reference evidence="1 2" key="1">
    <citation type="journal article" date="2021" name="Hortic Res">
        <title>High-quality reference genome and annotation aids understanding of berry development for evergreen blueberry (Vaccinium darrowii).</title>
        <authorList>
            <person name="Yu J."/>
            <person name="Hulse-Kemp A.M."/>
            <person name="Babiker E."/>
            <person name="Staton M."/>
        </authorList>
    </citation>
    <scope>NUCLEOTIDE SEQUENCE [LARGE SCALE GENOMIC DNA]</scope>
    <source>
        <strain evidence="2">cv. NJ 8807/NJ 8810</strain>
        <tissue evidence="1">Young leaf</tissue>
    </source>
</reference>
<name>A0ACB7X7B2_9ERIC</name>
<dbReference type="Proteomes" id="UP000828048">
    <property type="component" value="Chromosome 6"/>
</dbReference>
<evidence type="ECO:0000313" key="2">
    <source>
        <dbReference type="Proteomes" id="UP000828048"/>
    </source>
</evidence>
<sequence>MALQNLLSQLRHKGLRSSSAIRSANICGVGTALSKSTLLLPWSPSTQHFQTLPHFASLTRSLHSGNSRRNLYYDEGNSPSRGRYRDRIPIFHLQQPVNAPKCHKVLYGEAGDRLWMHRAIVGVTQSVVCLSLLKEGEASMVFSGTVVRSDGIVATSAACLKPLKGTEYKIGVKILDLPDTYFKGVLVHTDFLSKIAFVKILCRRQLRVPKWGELGSMSAGHDVVAAGSERVYGSWKDTESRYSLGVFSSIADDKEKTESHNARASGQLIKASCDIEKPGIGGPLAKLTGEVIGVIHKTRGCQIEATPIEDVLKYLEYFEKHGEHAKDKEGL</sequence>
<accession>A0ACB7X7B2</accession>
<protein>
    <submittedName>
        <fullName evidence="1">Uncharacterized protein</fullName>
    </submittedName>
</protein>